<evidence type="ECO:0000313" key="5">
    <source>
        <dbReference type="Proteomes" id="UP000251314"/>
    </source>
</evidence>
<dbReference type="EMBL" id="MJFZ01000797">
    <property type="protein sequence ID" value="RAW25066.1"/>
    <property type="molecule type" value="Genomic_DNA"/>
</dbReference>
<dbReference type="VEuPathDB" id="FungiDB:PC110_g18513"/>
<evidence type="ECO:0000313" key="4">
    <source>
        <dbReference type="EMBL" id="RAW25066.1"/>
    </source>
</evidence>
<feature type="compositionally biased region" description="Acidic residues" evidence="1">
    <location>
        <begin position="215"/>
        <end position="224"/>
    </location>
</feature>
<gene>
    <name evidence="4" type="ORF">PC110_g18513</name>
    <name evidence="3" type="ORF">PC129_g18954</name>
</gene>
<feature type="compositionally biased region" description="Acidic residues" evidence="1">
    <location>
        <begin position="231"/>
        <end position="240"/>
    </location>
</feature>
<sequence length="315" mass="35293">MRYCYLFLLLALYPPTDNSAAHHKLKTSVQQARLQKLSAFIEEMGCYALLAAFEGTVHDNLMWFGAKHASGVKYSDEDGYRSTPELLDQSQALDPTRPKNLRHSDDALARIVLDVSGNNPPKDSWVDNCTCGPWKKLNPDRSLRVAWLEVAKRLKAGDDDSDFEEDGEFTATKPSPPVAYQYPNSPARLLKEYLDFSSDDEEHLHCGGKHCFDEKDQDDQEEDQEKIQENPEQEAEDQTEEKEGFEAVEQTSSTDNGSKPTTADSNKTSYTPSHRLLLPHPKMPSDGHHSVKNASQISIFLVAPSVPSVAIQVKK</sequence>
<feature type="region of interest" description="Disordered" evidence="1">
    <location>
        <begin position="158"/>
        <end position="183"/>
    </location>
</feature>
<proteinExistence type="predicted"/>
<keyword evidence="2" id="KW-0732">Signal</keyword>
<evidence type="ECO:0000256" key="1">
    <source>
        <dbReference type="SAM" id="MobiDB-lite"/>
    </source>
</evidence>
<dbReference type="AlphaFoldDB" id="A0A329RN13"/>
<accession>A0A329RN13</accession>
<feature type="region of interest" description="Disordered" evidence="1">
    <location>
        <begin position="207"/>
        <end position="290"/>
    </location>
</feature>
<dbReference type="OrthoDB" id="121571at2759"/>
<feature type="chain" id="PRO_5036061247" evidence="2">
    <location>
        <begin position="21"/>
        <end position="315"/>
    </location>
</feature>
<keyword evidence="5" id="KW-1185">Reference proteome</keyword>
<feature type="compositionally biased region" description="Polar residues" evidence="1">
    <location>
        <begin position="249"/>
        <end position="272"/>
    </location>
</feature>
<name>A0A329RN13_9STRA</name>
<comment type="caution">
    <text evidence="4">The sequence shown here is derived from an EMBL/GenBank/DDBJ whole genome shotgun (WGS) entry which is preliminary data.</text>
</comment>
<dbReference type="EMBL" id="RCMV01001157">
    <property type="protein sequence ID" value="KAG3210042.1"/>
    <property type="molecule type" value="Genomic_DNA"/>
</dbReference>
<protein>
    <submittedName>
        <fullName evidence="4">Uncharacterized protein</fullName>
    </submittedName>
</protein>
<feature type="signal peptide" evidence="2">
    <location>
        <begin position="1"/>
        <end position="20"/>
    </location>
</feature>
<dbReference type="Proteomes" id="UP000760860">
    <property type="component" value="Unassembled WGS sequence"/>
</dbReference>
<reference evidence="3" key="2">
    <citation type="submission" date="2018-05" db="EMBL/GenBank/DDBJ databases">
        <title>Effector identification in a new, highly contiguous assembly of the strawberry crown rot pathogen Phytophthora cactorum.</title>
        <authorList>
            <person name="Armitage A.D."/>
            <person name="Nellist C.F."/>
            <person name="Bates H."/>
            <person name="Vickerstaff R.J."/>
            <person name="Harrison R.J."/>
        </authorList>
    </citation>
    <scope>NUCLEOTIDE SEQUENCE</scope>
    <source>
        <strain evidence="3">P421</strain>
    </source>
</reference>
<evidence type="ECO:0000256" key="2">
    <source>
        <dbReference type="SAM" id="SignalP"/>
    </source>
</evidence>
<reference evidence="4 5" key="1">
    <citation type="submission" date="2018-01" db="EMBL/GenBank/DDBJ databases">
        <title>Draft genome of the strawberry crown rot pathogen Phytophthora cactorum.</title>
        <authorList>
            <person name="Armitage A.D."/>
            <person name="Lysoe E."/>
            <person name="Nellist C.F."/>
            <person name="Harrison R.J."/>
            <person name="Brurberg M.B."/>
        </authorList>
    </citation>
    <scope>NUCLEOTIDE SEQUENCE [LARGE SCALE GENOMIC DNA]</scope>
    <source>
        <strain evidence="4 5">10300</strain>
    </source>
</reference>
<organism evidence="4 5">
    <name type="scientific">Phytophthora cactorum</name>
    <dbReference type="NCBI Taxonomy" id="29920"/>
    <lineage>
        <taxon>Eukaryota</taxon>
        <taxon>Sar</taxon>
        <taxon>Stramenopiles</taxon>
        <taxon>Oomycota</taxon>
        <taxon>Peronosporomycetes</taxon>
        <taxon>Peronosporales</taxon>
        <taxon>Peronosporaceae</taxon>
        <taxon>Phytophthora</taxon>
    </lineage>
</organism>
<feature type="compositionally biased region" description="Acidic residues" evidence="1">
    <location>
        <begin position="159"/>
        <end position="168"/>
    </location>
</feature>
<evidence type="ECO:0000313" key="3">
    <source>
        <dbReference type="EMBL" id="KAG3210042.1"/>
    </source>
</evidence>
<dbReference type="Proteomes" id="UP000251314">
    <property type="component" value="Unassembled WGS sequence"/>
</dbReference>